<organism evidence="7 8">
    <name type="scientific">Mycolicibacterium vaccae ATCC 25954</name>
    <dbReference type="NCBI Taxonomy" id="1194972"/>
    <lineage>
        <taxon>Bacteria</taxon>
        <taxon>Bacillati</taxon>
        <taxon>Actinomycetota</taxon>
        <taxon>Actinomycetes</taxon>
        <taxon>Mycobacteriales</taxon>
        <taxon>Mycobacteriaceae</taxon>
        <taxon>Mycolicibacterium</taxon>
    </lineage>
</organism>
<dbReference type="SUPFAM" id="SSF46689">
    <property type="entry name" value="Homeodomain-like"/>
    <property type="match status" value="1"/>
</dbReference>
<comment type="caution">
    <text evidence="7">The sequence shown here is derived from an EMBL/GenBank/DDBJ whole genome shotgun (WGS) entry which is preliminary data.</text>
</comment>
<dbReference type="PROSITE" id="PS50977">
    <property type="entry name" value="HTH_TETR_2"/>
    <property type="match status" value="1"/>
</dbReference>
<dbReference type="GO" id="GO:0000976">
    <property type="term" value="F:transcription cis-regulatory region binding"/>
    <property type="evidence" value="ECO:0007669"/>
    <property type="project" value="TreeGrafter"/>
</dbReference>
<dbReference type="PRINTS" id="PR00455">
    <property type="entry name" value="HTHTETR"/>
</dbReference>
<protein>
    <submittedName>
        <fullName evidence="7">TetR family transcriptional regulator</fullName>
    </submittedName>
</protein>
<dbReference type="HOGENOM" id="CLU_069356_39_4_11"/>
<keyword evidence="1" id="KW-0805">Transcription regulation</keyword>
<keyword evidence="8" id="KW-1185">Reference proteome</keyword>
<evidence type="ECO:0000256" key="4">
    <source>
        <dbReference type="PROSITE-ProRule" id="PRU00335"/>
    </source>
</evidence>
<proteinExistence type="predicted"/>
<evidence type="ECO:0000256" key="5">
    <source>
        <dbReference type="SAM" id="MobiDB-lite"/>
    </source>
</evidence>
<keyword evidence="2 4" id="KW-0238">DNA-binding</keyword>
<feature type="domain" description="HTH tetR-type" evidence="6">
    <location>
        <begin position="43"/>
        <end position="103"/>
    </location>
</feature>
<evidence type="ECO:0000313" key="8">
    <source>
        <dbReference type="Proteomes" id="UP000006072"/>
    </source>
</evidence>
<keyword evidence="3" id="KW-0804">Transcription</keyword>
<dbReference type="Gene3D" id="1.10.357.10">
    <property type="entry name" value="Tetracycline Repressor, domain 2"/>
    <property type="match status" value="1"/>
</dbReference>
<dbReference type="PATRIC" id="fig|1194972.3.peg.2157"/>
<evidence type="ECO:0000256" key="2">
    <source>
        <dbReference type="ARBA" id="ARBA00023125"/>
    </source>
</evidence>
<reference evidence="7 8" key="1">
    <citation type="journal article" date="2012" name="J. Bacteriol.">
        <title>Complete Genome Sequence of Mycobacterium vaccae Type Strain ATCC 25954.</title>
        <authorList>
            <person name="Ho Y.S."/>
            <person name="Adroub S.A."/>
            <person name="Abadi M."/>
            <person name="Al Alwan B."/>
            <person name="Alkhateeb R."/>
            <person name="Gao G."/>
            <person name="Ragab A."/>
            <person name="Ali S."/>
            <person name="van Soolingen D."/>
            <person name="Bitter W."/>
            <person name="Pain A."/>
            <person name="Abdallah A.M."/>
        </authorList>
    </citation>
    <scope>NUCLEOTIDE SEQUENCE [LARGE SCALE GENOMIC DNA]</scope>
    <source>
        <strain evidence="7 8">ATCC 25954</strain>
    </source>
</reference>
<dbReference type="InterPro" id="IPR009057">
    <property type="entry name" value="Homeodomain-like_sf"/>
</dbReference>
<feature type="region of interest" description="Disordered" evidence="5">
    <location>
        <begin position="1"/>
        <end position="21"/>
    </location>
</feature>
<dbReference type="PANTHER" id="PTHR30055">
    <property type="entry name" value="HTH-TYPE TRANSCRIPTIONAL REGULATOR RUTR"/>
    <property type="match status" value="1"/>
</dbReference>
<dbReference type="PANTHER" id="PTHR30055:SF234">
    <property type="entry name" value="HTH-TYPE TRANSCRIPTIONAL REGULATOR BETI"/>
    <property type="match status" value="1"/>
</dbReference>
<dbReference type="AlphaFoldDB" id="K0VFU8"/>
<name>K0VFU8_MYCVA</name>
<accession>K0VFU8</accession>
<dbReference type="InterPro" id="IPR050109">
    <property type="entry name" value="HTH-type_TetR-like_transc_reg"/>
</dbReference>
<dbReference type="GO" id="GO:0003700">
    <property type="term" value="F:DNA-binding transcription factor activity"/>
    <property type="evidence" value="ECO:0007669"/>
    <property type="project" value="TreeGrafter"/>
</dbReference>
<feature type="DNA-binding region" description="H-T-H motif" evidence="4">
    <location>
        <begin position="66"/>
        <end position="85"/>
    </location>
</feature>
<sequence>MSRPLTSRAETGRSESRRRGTIDVMTSSRIRRWGEARAQLDDDVARNLLLDAAERCVIRCGGTQIRMTEVADEAGVARSTAYRYYPNRDEVLLALVLRRIERAHGRWLGALRRPTDAAASIRQLVLNPVAAVDDGDPVNLALYAGDSSALAPVLEHGAEAIAAVLAEQLGPLFAQWKTDGQIHADLDLVETVQWMSATTSFLLTAQWRHRPLSAKRRFVDRYLVRALVVDSH</sequence>
<evidence type="ECO:0000259" key="6">
    <source>
        <dbReference type="PROSITE" id="PS50977"/>
    </source>
</evidence>
<evidence type="ECO:0000256" key="1">
    <source>
        <dbReference type="ARBA" id="ARBA00023015"/>
    </source>
</evidence>
<dbReference type="Pfam" id="PF00440">
    <property type="entry name" value="TetR_N"/>
    <property type="match status" value="1"/>
</dbReference>
<evidence type="ECO:0000256" key="3">
    <source>
        <dbReference type="ARBA" id="ARBA00023163"/>
    </source>
</evidence>
<dbReference type="EMBL" id="ALQA01000018">
    <property type="protein sequence ID" value="EJZ09964.1"/>
    <property type="molecule type" value="Genomic_DNA"/>
</dbReference>
<evidence type="ECO:0000313" key="7">
    <source>
        <dbReference type="EMBL" id="EJZ09964.1"/>
    </source>
</evidence>
<gene>
    <name evidence="7" type="ORF">MVAC_10767</name>
</gene>
<dbReference type="InterPro" id="IPR001647">
    <property type="entry name" value="HTH_TetR"/>
</dbReference>
<dbReference type="Proteomes" id="UP000006072">
    <property type="component" value="Unassembled WGS sequence"/>
</dbReference>
<feature type="compositionally biased region" description="Basic and acidic residues" evidence="5">
    <location>
        <begin position="10"/>
        <end position="21"/>
    </location>
</feature>
<dbReference type="eggNOG" id="COG1309">
    <property type="taxonomic scope" value="Bacteria"/>
</dbReference>